<evidence type="ECO:0000256" key="3">
    <source>
        <dbReference type="ARBA" id="ARBA00022679"/>
    </source>
</evidence>
<dbReference type="PROSITE" id="PS50042">
    <property type="entry name" value="CNMP_BINDING_3"/>
    <property type="match status" value="2"/>
</dbReference>
<keyword evidence="4 8" id="KW-0547">Nucleotide-binding</keyword>
<dbReference type="InterPro" id="IPR008271">
    <property type="entry name" value="Ser/Thr_kinase_AS"/>
</dbReference>
<evidence type="ECO:0000313" key="13">
    <source>
        <dbReference type="Ensembl" id="ENSOTSP00005000963.1"/>
    </source>
</evidence>
<dbReference type="InterPro" id="IPR035014">
    <property type="entry name" value="STKc_cGK"/>
</dbReference>
<keyword evidence="14" id="KW-1185">Reference proteome</keyword>
<keyword evidence="3 8" id="KW-0808">Transferase</keyword>
<evidence type="ECO:0000256" key="4">
    <source>
        <dbReference type="ARBA" id="ARBA00022741"/>
    </source>
</evidence>
<proteinExistence type="inferred from homology"/>
<dbReference type="GO" id="GO:0004692">
    <property type="term" value="F:cGMP-dependent protein kinase activity"/>
    <property type="evidence" value="ECO:0007669"/>
    <property type="project" value="UniProtKB-EC"/>
</dbReference>
<dbReference type="Pfam" id="PF00069">
    <property type="entry name" value="Pkinase"/>
    <property type="match status" value="1"/>
</dbReference>
<dbReference type="GO" id="GO:0030553">
    <property type="term" value="F:cGMP binding"/>
    <property type="evidence" value="ECO:0007669"/>
    <property type="project" value="UniProtKB-KW"/>
</dbReference>
<dbReference type="RefSeq" id="XP_024273276.1">
    <property type="nucleotide sequence ID" value="XM_024417508.2"/>
</dbReference>
<keyword evidence="1 8" id="KW-0723">Serine/threonine-protein kinase</keyword>
<dbReference type="InterPro" id="IPR014710">
    <property type="entry name" value="RmlC-like_jellyroll"/>
</dbReference>
<feature type="coiled-coil region" evidence="10">
    <location>
        <begin position="25"/>
        <end position="52"/>
    </location>
</feature>
<dbReference type="CDD" id="cd00038">
    <property type="entry name" value="CAP_ED"/>
    <property type="match status" value="2"/>
</dbReference>
<evidence type="ECO:0000313" key="14">
    <source>
        <dbReference type="Proteomes" id="UP000694402"/>
    </source>
</evidence>
<dbReference type="Proteomes" id="UP000694402">
    <property type="component" value="Unassembled WGS sequence"/>
</dbReference>
<dbReference type="SMART" id="SM00220">
    <property type="entry name" value="S_TKc"/>
    <property type="match status" value="1"/>
</dbReference>
<evidence type="ECO:0000259" key="11">
    <source>
        <dbReference type="PROSITE" id="PS50011"/>
    </source>
</evidence>
<protein>
    <recommendedName>
        <fullName evidence="8">cGMP-dependent protein kinase</fullName>
        <ecNumber evidence="8">2.7.11.12</ecNumber>
    </recommendedName>
</protein>
<dbReference type="GeneID" id="112248463"/>
<dbReference type="InterPro" id="IPR011009">
    <property type="entry name" value="Kinase-like_dom_sf"/>
</dbReference>
<dbReference type="PROSITE" id="PS00108">
    <property type="entry name" value="PROTEIN_KINASE_ST"/>
    <property type="match status" value="1"/>
</dbReference>
<dbReference type="SUPFAM" id="SSF56112">
    <property type="entry name" value="Protein kinase-like (PK-like)"/>
    <property type="match status" value="1"/>
</dbReference>
<reference evidence="13" key="2">
    <citation type="submission" date="2025-09" db="UniProtKB">
        <authorList>
            <consortium name="Ensembl"/>
        </authorList>
    </citation>
    <scope>IDENTIFICATION</scope>
</reference>
<keyword evidence="2 8" id="KW-0140">cGMP</keyword>
<organism evidence="13 14">
    <name type="scientific">Oncorhynchus tshawytscha</name>
    <name type="common">Chinook salmon</name>
    <name type="synonym">Salmo tshawytscha</name>
    <dbReference type="NCBI Taxonomy" id="74940"/>
    <lineage>
        <taxon>Eukaryota</taxon>
        <taxon>Metazoa</taxon>
        <taxon>Chordata</taxon>
        <taxon>Craniata</taxon>
        <taxon>Vertebrata</taxon>
        <taxon>Euteleostomi</taxon>
        <taxon>Actinopterygii</taxon>
        <taxon>Neopterygii</taxon>
        <taxon>Teleostei</taxon>
        <taxon>Protacanthopterygii</taxon>
        <taxon>Salmoniformes</taxon>
        <taxon>Salmonidae</taxon>
        <taxon>Salmoninae</taxon>
        <taxon>Oncorhynchus</taxon>
    </lineage>
</organism>
<dbReference type="PROSITE" id="PS00888">
    <property type="entry name" value="CNMP_BINDING_1"/>
    <property type="match status" value="1"/>
</dbReference>
<comment type="similarity">
    <text evidence="8">Belongs to the protein kinase superfamily. AGC Ser/Thr protein kinase family. cGMP subfamily.</text>
</comment>
<feature type="domain" description="Cyclic nucleotide-binding" evidence="12">
    <location>
        <begin position="119"/>
        <end position="234"/>
    </location>
</feature>
<name>A0A8C8BRA9_ONCTS</name>
<dbReference type="Gene3D" id="3.30.200.20">
    <property type="entry name" value="Phosphorylase Kinase, domain 1"/>
    <property type="match status" value="1"/>
</dbReference>
<dbReference type="Pfam" id="PF00027">
    <property type="entry name" value="cNMP_binding"/>
    <property type="match status" value="2"/>
</dbReference>
<evidence type="ECO:0000256" key="7">
    <source>
        <dbReference type="ARBA" id="ARBA00022992"/>
    </source>
</evidence>
<dbReference type="PANTHER" id="PTHR24353:SF68">
    <property type="match status" value="1"/>
</dbReference>
<dbReference type="InterPro" id="IPR018490">
    <property type="entry name" value="cNMP-bd_dom_sf"/>
</dbReference>
<dbReference type="AlphaFoldDB" id="A0A8C8BRA9"/>
<keyword evidence="5 8" id="KW-0418">Kinase</keyword>
<dbReference type="CDD" id="cd05572">
    <property type="entry name" value="STKc_cGK"/>
    <property type="match status" value="1"/>
</dbReference>
<dbReference type="Ensembl" id="ENSOTST00005001087.2">
    <property type="protein sequence ID" value="ENSOTSP00005000963.1"/>
    <property type="gene ID" value="ENSOTSG00005000568.2"/>
</dbReference>
<keyword evidence="6 8" id="KW-0067">ATP-binding</keyword>
<dbReference type="InterPro" id="IPR000719">
    <property type="entry name" value="Prot_kinase_dom"/>
</dbReference>
<evidence type="ECO:0000256" key="9">
    <source>
        <dbReference type="PIRSR" id="PIRSR000559-1"/>
    </source>
</evidence>
<dbReference type="Gene3D" id="1.10.510.10">
    <property type="entry name" value="Transferase(Phosphotransferase) domain 1"/>
    <property type="match status" value="1"/>
</dbReference>
<dbReference type="InterPro" id="IPR018488">
    <property type="entry name" value="cNMP-bd_CS"/>
</dbReference>
<feature type="domain" description="Protein kinase" evidence="11">
    <location>
        <begin position="388"/>
        <end position="647"/>
    </location>
</feature>
<dbReference type="PIRSF" id="PIRSF000559">
    <property type="entry name" value="cGMP-dep_kinase"/>
    <property type="match status" value="1"/>
</dbReference>
<dbReference type="FunFam" id="1.20.5.170:FF:000046">
    <property type="entry name" value="cGMP-dependent protein kinase 1"/>
    <property type="match status" value="1"/>
</dbReference>
<dbReference type="FunFam" id="1.10.510.10:FF:000210">
    <property type="entry name" value="Non-specific serine/threonine protein kinase"/>
    <property type="match status" value="1"/>
</dbReference>
<dbReference type="SMART" id="SM00100">
    <property type="entry name" value="cNMP"/>
    <property type="match status" value="2"/>
</dbReference>
<dbReference type="GO" id="GO:0005524">
    <property type="term" value="F:ATP binding"/>
    <property type="evidence" value="ECO:0007669"/>
    <property type="project" value="UniProtKB-KW"/>
</dbReference>
<dbReference type="Gene3D" id="2.60.120.10">
    <property type="entry name" value="Jelly Rolls"/>
    <property type="match status" value="2"/>
</dbReference>
<dbReference type="KEGG" id="otw:112248463"/>
<dbReference type="InterPro" id="IPR002374">
    <property type="entry name" value="cGMP_dep_kinase"/>
</dbReference>
<evidence type="ECO:0000256" key="2">
    <source>
        <dbReference type="ARBA" id="ARBA00022535"/>
    </source>
</evidence>
<dbReference type="SUPFAM" id="SSF51206">
    <property type="entry name" value="cAMP-binding domain-like"/>
    <property type="match status" value="2"/>
</dbReference>
<dbReference type="PANTHER" id="PTHR24353">
    <property type="entry name" value="CYCLIC NUCLEOTIDE-DEPENDENT PROTEIN KINASE"/>
    <property type="match status" value="1"/>
</dbReference>
<evidence type="ECO:0000256" key="5">
    <source>
        <dbReference type="ARBA" id="ARBA00022777"/>
    </source>
</evidence>
<evidence type="ECO:0000256" key="10">
    <source>
        <dbReference type="SAM" id="Coils"/>
    </source>
</evidence>
<comment type="catalytic activity">
    <reaction evidence="8">
        <text>L-threonyl-[protein] + ATP = O-phospho-L-threonyl-[protein] + ADP + H(+)</text>
        <dbReference type="Rhea" id="RHEA:46608"/>
        <dbReference type="Rhea" id="RHEA-COMP:11060"/>
        <dbReference type="Rhea" id="RHEA-COMP:11605"/>
        <dbReference type="ChEBI" id="CHEBI:15378"/>
        <dbReference type="ChEBI" id="CHEBI:30013"/>
        <dbReference type="ChEBI" id="CHEBI:30616"/>
        <dbReference type="ChEBI" id="CHEBI:61977"/>
        <dbReference type="ChEBI" id="CHEBI:456216"/>
        <dbReference type="EC" id="2.7.11.12"/>
    </reaction>
</comment>
<evidence type="ECO:0000256" key="6">
    <source>
        <dbReference type="ARBA" id="ARBA00022840"/>
    </source>
</evidence>
<dbReference type="PROSITE" id="PS50011">
    <property type="entry name" value="PROTEIN_KINASE_DOM"/>
    <property type="match status" value="1"/>
</dbReference>
<keyword evidence="7 8" id="KW-0142">cGMP-binding</keyword>
<feature type="active site" description="Proton acceptor" evidence="9">
    <location>
        <position position="512"/>
    </location>
</feature>
<sequence length="699" mass="78836">MGTLRDLQFALQLKIEELRQRDTLIDELELELDAKDDLIRRLQGELDRYRATITPPESSGAIEGHSAQCEEIQRTRRKTILSKPLTQDPRQRALATLKSYNKSQQSQELIQTSFLENDFLKNLESGQILAIMDCMYPTTVNQGCCVIQEGDSGTLAYVLEEGKMEMTKDAKKLLTIEPGKVFGELALLYSCTYTYTISALKHSMLWVIDRQSFQTIMVQSGLSRLAEFRELLCRVPFLRSLPEDVLMKVSDILEEFTGVFALHWRPNQSRYSEGDYIIRQGATGDTFYIISSGQVKVTENKSADEEAVLLSTLSEGHWFGEKALRGEDVRTVNVIAAGDVTCLVVDRESFKKIIGLVEDSHNVHKSSELKAQSEEDSALLSNASLRDFQVICNLGEGETGHSELVQLKTNVNCPFTMRVLRKHQILSTAQQECILRERHILMAAHSPFIVRLHRTFRDAKCLYMLTEACLGGELWNLLKDRGSFDDSSTRFYTACVVEALIFLHHNNITYRDLKPENVVLDQRGYAKVVGFGCAKKVGLGKKTWTFCGTPDYVAPEIILNKGHSVSADLWSLGVFVFELLSGSLPFCGPDPMKTFTATIRGIDLVEFPKTISKSASSLIKKLCRNNPAERLGNQRNGAKDIQKHKWFEGFNWEGLRKGTLSSPIIPKFISHLEDSKLDPFTDILEDSPAVENSDWDIDF</sequence>
<evidence type="ECO:0000256" key="1">
    <source>
        <dbReference type="ARBA" id="ARBA00022527"/>
    </source>
</evidence>
<dbReference type="InterPro" id="IPR000595">
    <property type="entry name" value="cNMP-bd_dom"/>
</dbReference>
<keyword evidence="10" id="KW-0175">Coiled coil</keyword>
<evidence type="ECO:0000256" key="8">
    <source>
        <dbReference type="PIRNR" id="PIRNR000559"/>
    </source>
</evidence>
<accession>A0A8C8BRA9</accession>
<dbReference type="CDD" id="cd12086">
    <property type="entry name" value="DD_cGKI-beta"/>
    <property type="match status" value="1"/>
</dbReference>
<evidence type="ECO:0000259" key="12">
    <source>
        <dbReference type="PROSITE" id="PS50042"/>
    </source>
</evidence>
<reference evidence="13" key="1">
    <citation type="submission" date="2025-08" db="UniProtKB">
        <authorList>
            <consortium name="Ensembl"/>
        </authorList>
    </citation>
    <scope>IDENTIFICATION</scope>
</reference>
<dbReference type="PRINTS" id="PR00103">
    <property type="entry name" value="CAMPKINASE"/>
</dbReference>
<dbReference type="GeneTree" id="ENSGT00940000154704"/>
<dbReference type="EC" id="2.7.11.12" evidence="8"/>
<dbReference type="Gene3D" id="1.20.5.170">
    <property type="match status" value="1"/>
</dbReference>
<feature type="domain" description="Cyclic nucleotide-binding" evidence="12">
    <location>
        <begin position="237"/>
        <end position="355"/>
    </location>
</feature>
<gene>
    <name evidence="13" type="primary">LOC112248463</name>
</gene>